<evidence type="ECO:0000313" key="1">
    <source>
        <dbReference type="EMBL" id="TFL03870.1"/>
    </source>
</evidence>
<protein>
    <submittedName>
        <fullName evidence="1">Uncharacterized protein</fullName>
    </submittedName>
</protein>
<accession>A0A5C3QSQ8</accession>
<evidence type="ECO:0000313" key="2">
    <source>
        <dbReference type="Proteomes" id="UP000305067"/>
    </source>
</evidence>
<dbReference type="EMBL" id="ML178819">
    <property type="protein sequence ID" value="TFL03870.1"/>
    <property type="molecule type" value="Genomic_DNA"/>
</dbReference>
<keyword evidence="2" id="KW-1185">Reference proteome</keyword>
<organism evidence="1 2">
    <name type="scientific">Pterulicium gracile</name>
    <dbReference type="NCBI Taxonomy" id="1884261"/>
    <lineage>
        <taxon>Eukaryota</taxon>
        <taxon>Fungi</taxon>
        <taxon>Dikarya</taxon>
        <taxon>Basidiomycota</taxon>
        <taxon>Agaricomycotina</taxon>
        <taxon>Agaricomycetes</taxon>
        <taxon>Agaricomycetidae</taxon>
        <taxon>Agaricales</taxon>
        <taxon>Pleurotineae</taxon>
        <taxon>Pterulaceae</taxon>
        <taxon>Pterulicium</taxon>
    </lineage>
</organism>
<name>A0A5C3QSQ8_9AGAR</name>
<sequence length="305" mass="31479">MFIPPGDGPPIVTVPTSLPHRTGSVAPTAVDAGPSQMPGSTTIIVPPSHSPYPQHGGPGMPMGMPMHGMPMSAVDVRGGRLIPGDEVALEALHLAQAQAPVRVLPGLGRDQLREIAIDVTERTRLVRVILPGETAVEVGATGVGAEVAGVGAGAVGVGAEVGAGIGTGAGAGAGALGVDDVLVLARRTQNIPRWAAQCQECQEYQEPRKSSFRASRIILGVRDIRKWEECLPAHIAPIHVVLGLVRALILGPVLVPVLLVKVKGLQLYEMAHPLIAIALAPRAPIDLAPLVPGVPAALHTTLRSQ</sequence>
<dbReference type="AlphaFoldDB" id="A0A5C3QSQ8"/>
<reference evidence="1 2" key="1">
    <citation type="journal article" date="2019" name="Nat. Ecol. Evol.">
        <title>Megaphylogeny resolves global patterns of mushroom evolution.</title>
        <authorList>
            <person name="Varga T."/>
            <person name="Krizsan K."/>
            <person name="Foldi C."/>
            <person name="Dima B."/>
            <person name="Sanchez-Garcia M."/>
            <person name="Sanchez-Ramirez S."/>
            <person name="Szollosi G.J."/>
            <person name="Szarkandi J.G."/>
            <person name="Papp V."/>
            <person name="Albert L."/>
            <person name="Andreopoulos W."/>
            <person name="Angelini C."/>
            <person name="Antonin V."/>
            <person name="Barry K.W."/>
            <person name="Bougher N.L."/>
            <person name="Buchanan P."/>
            <person name="Buyck B."/>
            <person name="Bense V."/>
            <person name="Catcheside P."/>
            <person name="Chovatia M."/>
            <person name="Cooper J."/>
            <person name="Damon W."/>
            <person name="Desjardin D."/>
            <person name="Finy P."/>
            <person name="Geml J."/>
            <person name="Haridas S."/>
            <person name="Hughes K."/>
            <person name="Justo A."/>
            <person name="Karasinski D."/>
            <person name="Kautmanova I."/>
            <person name="Kiss B."/>
            <person name="Kocsube S."/>
            <person name="Kotiranta H."/>
            <person name="LaButti K.M."/>
            <person name="Lechner B.E."/>
            <person name="Liimatainen K."/>
            <person name="Lipzen A."/>
            <person name="Lukacs Z."/>
            <person name="Mihaltcheva S."/>
            <person name="Morgado L.N."/>
            <person name="Niskanen T."/>
            <person name="Noordeloos M.E."/>
            <person name="Ohm R.A."/>
            <person name="Ortiz-Santana B."/>
            <person name="Ovrebo C."/>
            <person name="Racz N."/>
            <person name="Riley R."/>
            <person name="Savchenko A."/>
            <person name="Shiryaev A."/>
            <person name="Soop K."/>
            <person name="Spirin V."/>
            <person name="Szebenyi C."/>
            <person name="Tomsovsky M."/>
            <person name="Tulloss R.E."/>
            <person name="Uehling J."/>
            <person name="Grigoriev I.V."/>
            <person name="Vagvolgyi C."/>
            <person name="Papp T."/>
            <person name="Martin F.M."/>
            <person name="Miettinen O."/>
            <person name="Hibbett D.S."/>
            <person name="Nagy L.G."/>
        </authorList>
    </citation>
    <scope>NUCLEOTIDE SEQUENCE [LARGE SCALE GENOMIC DNA]</scope>
    <source>
        <strain evidence="1 2">CBS 309.79</strain>
    </source>
</reference>
<dbReference type="Proteomes" id="UP000305067">
    <property type="component" value="Unassembled WGS sequence"/>
</dbReference>
<gene>
    <name evidence="1" type="ORF">BDV98DRAFT_590751</name>
</gene>
<proteinExistence type="predicted"/>